<dbReference type="EMBL" id="BAAAGX010000009">
    <property type="protein sequence ID" value="GAA0239283.1"/>
    <property type="molecule type" value="Genomic_DNA"/>
</dbReference>
<dbReference type="SMART" id="SM00226">
    <property type="entry name" value="LMWPc"/>
    <property type="match status" value="1"/>
</dbReference>
<gene>
    <name evidence="2" type="ORF">GCM10009539_25750</name>
</gene>
<protein>
    <recommendedName>
        <fullName evidence="1">Phosphotyrosine protein phosphatase I domain-containing protein</fullName>
    </recommendedName>
</protein>
<dbReference type="InterPro" id="IPR050438">
    <property type="entry name" value="LMW_PTPase"/>
</dbReference>
<comment type="caution">
    <text evidence="2">The sequence shown here is derived from an EMBL/GenBank/DDBJ whole genome shotgun (WGS) entry which is preliminary data.</text>
</comment>
<reference evidence="3" key="1">
    <citation type="journal article" date="2019" name="Int. J. Syst. Evol. Microbiol.">
        <title>The Global Catalogue of Microorganisms (GCM) 10K type strain sequencing project: providing services to taxonomists for standard genome sequencing and annotation.</title>
        <authorList>
            <consortium name="The Broad Institute Genomics Platform"/>
            <consortium name="The Broad Institute Genome Sequencing Center for Infectious Disease"/>
            <person name="Wu L."/>
            <person name="Ma J."/>
        </authorList>
    </citation>
    <scope>NUCLEOTIDE SEQUENCE [LARGE SCALE GENOMIC DNA]</scope>
    <source>
        <strain evidence="3">JCM 10425</strain>
    </source>
</reference>
<organism evidence="2 3">
    <name type="scientific">Cryptosporangium japonicum</name>
    <dbReference type="NCBI Taxonomy" id="80872"/>
    <lineage>
        <taxon>Bacteria</taxon>
        <taxon>Bacillati</taxon>
        <taxon>Actinomycetota</taxon>
        <taxon>Actinomycetes</taxon>
        <taxon>Cryptosporangiales</taxon>
        <taxon>Cryptosporangiaceae</taxon>
        <taxon>Cryptosporangium</taxon>
    </lineage>
</organism>
<feature type="domain" description="Phosphotyrosine protein phosphatase I" evidence="1">
    <location>
        <begin position="4"/>
        <end position="187"/>
    </location>
</feature>
<dbReference type="PANTHER" id="PTHR11717:SF31">
    <property type="entry name" value="LOW MOLECULAR WEIGHT PROTEIN-TYROSINE-PHOSPHATASE ETP-RELATED"/>
    <property type="match status" value="1"/>
</dbReference>
<evidence type="ECO:0000259" key="1">
    <source>
        <dbReference type="SMART" id="SM00226"/>
    </source>
</evidence>
<dbReference type="InterPro" id="IPR023485">
    <property type="entry name" value="Ptyr_pPase"/>
</dbReference>
<dbReference type="Proteomes" id="UP001500967">
    <property type="component" value="Unassembled WGS sequence"/>
</dbReference>
<proteinExistence type="predicted"/>
<name>A0ABP3DQA1_9ACTN</name>
<evidence type="ECO:0000313" key="3">
    <source>
        <dbReference type="Proteomes" id="UP001500967"/>
    </source>
</evidence>
<accession>A0ABP3DQA1</accession>
<dbReference type="PANTHER" id="PTHR11717">
    <property type="entry name" value="LOW MOLECULAR WEIGHT PROTEIN TYROSINE PHOSPHATASE"/>
    <property type="match status" value="1"/>
</dbReference>
<sequence length="190" mass="20389">MGGILFVCTANQIRSPFAERLMREGLLARFGPVADAVAVTSAGTHASPGRPIWPEAAAELARRGVSAAGHTSRQLAPTMIRRVNVVLAAERTHRDQVTALWPEALNRVYTLREFAWLLDSCTAADLPGRRLTERLELLPVLARSRRGSLAPLPPDAMDIADPVGGSEADFARAAAEIEQALATPLRVLGP</sequence>
<dbReference type="Pfam" id="PF01451">
    <property type="entry name" value="LMWPc"/>
    <property type="match status" value="1"/>
</dbReference>
<keyword evidence="3" id="KW-1185">Reference proteome</keyword>
<dbReference type="RefSeq" id="WP_344649003.1">
    <property type="nucleotide sequence ID" value="NZ_BAAAGX010000009.1"/>
</dbReference>
<evidence type="ECO:0000313" key="2">
    <source>
        <dbReference type="EMBL" id="GAA0239283.1"/>
    </source>
</evidence>
<dbReference type="Gene3D" id="3.40.50.2300">
    <property type="match status" value="1"/>
</dbReference>
<dbReference type="InterPro" id="IPR036196">
    <property type="entry name" value="Ptyr_pPase_sf"/>
</dbReference>
<dbReference type="SUPFAM" id="SSF52788">
    <property type="entry name" value="Phosphotyrosine protein phosphatases I"/>
    <property type="match status" value="1"/>
</dbReference>